<organism evidence="9 10">
    <name type="scientific">Parafrankia colletiae</name>
    <dbReference type="NCBI Taxonomy" id="573497"/>
    <lineage>
        <taxon>Bacteria</taxon>
        <taxon>Bacillati</taxon>
        <taxon>Actinomycetota</taxon>
        <taxon>Actinomycetes</taxon>
        <taxon>Frankiales</taxon>
        <taxon>Frankiaceae</taxon>
        <taxon>Parafrankia</taxon>
    </lineage>
</organism>
<keyword evidence="10" id="KW-1185">Reference proteome</keyword>
<evidence type="ECO:0000256" key="6">
    <source>
        <dbReference type="ARBA" id="ARBA00023049"/>
    </source>
</evidence>
<keyword evidence="5" id="KW-0862">Zinc</keyword>
<evidence type="ECO:0000259" key="8">
    <source>
        <dbReference type="PROSITE" id="PS50249"/>
    </source>
</evidence>
<evidence type="ECO:0000256" key="2">
    <source>
        <dbReference type="ARBA" id="ARBA00022670"/>
    </source>
</evidence>
<evidence type="ECO:0000256" key="3">
    <source>
        <dbReference type="ARBA" id="ARBA00022723"/>
    </source>
</evidence>
<keyword evidence="6" id="KW-0482">Metalloprotease</keyword>
<dbReference type="InterPro" id="IPR046778">
    <property type="entry name" value="UPF0758_N"/>
</dbReference>
<dbReference type="InterPro" id="IPR025657">
    <property type="entry name" value="RadC_JAB"/>
</dbReference>
<evidence type="ECO:0000256" key="1">
    <source>
        <dbReference type="ARBA" id="ARBA00010243"/>
    </source>
</evidence>
<dbReference type="AlphaFoldDB" id="A0A1S1QEK8"/>
<proteinExistence type="inferred from homology"/>
<gene>
    <name evidence="9" type="ORF">CC117_06215</name>
</gene>
<comment type="similarity">
    <text evidence="1 7">Belongs to the UPF0758 family.</text>
</comment>
<dbReference type="Gene3D" id="3.40.140.10">
    <property type="entry name" value="Cytidine Deaminase, domain 2"/>
    <property type="match status" value="1"/>
</dbReference>
<keyword evidence="2" id="KW-0645">Protease</keyword>
<dbReference type="Pfam" id="PF04002">
    <property type="entry name" value="RadC"/>
    <property type="match status" value="1"/>
</dbReference>
<dbReference type="SUPFAM" id="SSF102712">
    <property type="entry name" value="JAB1/MPN domain"/>
    <property type="match status" value="1"/>
</dbReference>
<dbReference type="GO" id="GO:0046872">
    <property type="term" value="F:metal ion binding"/>
    <property type="evidence" value="ECO:0007669"/>
    <property type="project" value="UniProtKB-KW"/>
</dbReference>
<dbReference type="InterPro" id="IPR010994">
    <property type="entry name" value="RuvA_2-like"/>
</dbReference>
<reference evidence="10" key="1">
    <citation type="submission" date="2016-07" db="EMBL/GenBank/DDBJ databases">
        <title>Sequence Frankia sp. strain CcI1.17.</title>
        <authorList>
            <person name="Ghodhbane-Gtari F."/>
            <person name="Swanson E."/>
            <person name="Gueddou A."/>
            <person name="Morris K."/>
            <person name="Hezbri K."/>
            <person name="Ktari A."/>
            <person name="Nouioui I."/>
            <person name="Abebe-Akele F."/>
            <person name="Simpson S."/>
            <person name="Thomas K."/>
            <person name="Gtari M."/>
            <person name="Tisa L.S."/>
            <person name="Hurst S."/>
        </authorList>
    </citation>
    <scope>NUCLEOTIDE SEQUENCE [LARGE SCALE GENOMIC DNA]</scope>
    <source>
        <strain evidence="10">Cc1.17</strain>
    </source>
</reference>
<protein>
    <submittedName>
        <fullName evidence="9">DNA repair protein</fullName>
    </submittedName>
</protein>
<evidence type="ECO:0000313" key="9">
    <source>
        <dbReference type="EMBL" id="OHV30704.1"/>
    </source>
</evidence>
<evidence type="ECO:0000313" key="10">
    <source>
        <dbReference type="Proteomes" id="UP000179627"/>
    </source>
</evidence>
<dbReference type="PROSITE" id="PS50249">
    <property type="entry name" value="MPN"/>
    <property type="match status" value="1"/>
</dbReference>
<dbReference type="InterPro" id="IPR037518">
    <property type="entry name" value="MPN"/>
</dbReference>
<keyword evidence="3" id="KW-0479">Metal-binding</keyword>
<dbReference type="PANTHER" id="PTHR30471">
    <property type="entry name" value="DNA REPAIR PROTEIN RADC"/>
    <property type="match status" value="1"/>
</dbReference>
<comment type="caution">
    <text evidence="9">The sequence shown here is derived from an EMBL/GenBank/DDBJ whole genome shotgun (WGS) entry which is preliminary data.</text>
</comment>
<dbReference type="Proteomes" id="UP000179627">
    <property type="component" value="Unassembled WGS sequence"/>
</dbReference>
<dbReference type="GO" id="GO:0008237">
    <property type="term" value="F:metallopeptidase activity"/>
    <property type="evidence" value="ECO:0007669"/>
    <property type="project" value="UniProtKB-KW"/>
</dbReference>
<evidence type="ECO:0000256" key="7">
    <source>
        <dbReference type="RuleBase" id="RU003797"/>
    </source>
</evidence>
<sequence>MRLKDLPTHERPRERALASGVEALADRELLALLLGSGAPGSDAVDLAGRLIARHGGLYDLARAAPAELVAHAGVGPAKAARVCAAFQLGHRASRPPPARRAVASTAALAAVAAPHLRGLRAERVIVIVCDGGGTVLRAGPFSPAMGDGTSDGSPLSVRELLAHVLRCGGSAFGLAHNHPDGNPEPSRADRQVTHRVQEAAGLVGLRFLDHVIVTEKSWRRVEPGLGS</sequence>
<dbReference type="OrthoDB" id="9804482at2"/>
<dbReference type="Pfam" id="PF20582">
    <property type="entry name" value="UPF0758_N"/>
    <property type="match status" value="1"/>
</dbReference>
<keyword evidence="4" id="KW-0378">Hydrolase</keyword>
<dbReference type="EMBL" id="MBLM01000152">
    <property type="protein sequence ID" value="OHV30704.1"/>
    <property type="molecule type" value="Genomic_DNA"/>
</dbReference>
<accession>A0A1S1QEK8</accession>
<evidence type="ECO:0000256" key="4">
    <source>
        <dbReference type="ARBA" id="ARBA00022801"/>
    </source>
</evidence>
<feature type="domain" description="MPN" evidence="8">
    <location>
        <begin position="100"/>
        <end position="227"/>
    </location>
</feature>
<dbReference type="GO" id="GO:0006508">
    <property type="term" value="P:proteolysis"/>
    <property type="evidence" value="ECO:0007669"/>
    <property type="project" value="UniProtKB-KW"/>
</dbReference>
<name>A0A1S1QEK8_9ACTN</name>
<dbReference type="PANTHER" id="PTHR30471:SF3">
    <property type="entry name" value="UPF0758 PROTEIN YEES-RELATED"/>
    <property type="match status" value="1"/>
</dbReference>
<dbReference type="InterPro" id="IPR001405">
    <property type="entry name" value="UPF0758"/>
</dbReference>
<dbReference type="SUPFAM" id="SSF47781">
    <property type="entry name" value="RuvA domain 2-like"/>
    <property type="match status" value="1"/>
</dbReference>
<evidence type="ECO:0000256" key="5">
    <source>
        <dbReference type="ARBA" id="ARBA00022833"/>
    </source>
</evidence>
<dbReference type="NCBIfam" id="TIGR00608">
    <property type="entry name" value="radc"/>
    <property type="match status" value="1"/>
</dbReference>